<dbReference type="Gene3D" id="1.20.1250.20">
    <property type="entry name" value="MFS general substrate transporter like domains"/>
    <property type="match status" value="1"/>
</dbReference>
<feature type="transmembrane region" description="Helical" evidence="6">
    <location>
        <begin position="245"/>
        <end position="264"/>
    </location>
</feature>
<gene>
    <name evidence="8" type="ORF">MGYG_05628</name>
</gene>
<evidence type="ECO:0000256" key="5">
    <source>
        <dbReference type="SAM" id="MobiDB-lite"/>
    </source>
</evidence>
<dbReference type="GO" id="GO:0016020">
    <property type="term" value="C:membrane"/>
    <property type="evidence" value="ECO:0007669"/>
    <property type="project" value="UniProtKB-SubCell"/>
</dbReference>
<feature type="transmembrane region" description="Helical" evidence="6">
    <location>
        <begin position="276"/>
        <end position="294"/>
    </location>
</feature>
<feature type="region of interest" description="Disordered" evidence="5">
    <location>
        <begin position="1"/>
        <end position="37"/>
    </location>
</feature>
<dbReference type="OrthoDB" id="4205328at2759"/>
<dbReference type="OMA" id="KWLFFML"/>
<dbReference type="AlphaFoldDB" id="E4UWZ2"/>
<feature type="transmembrane region" description="Helical" evidence="6">
    <location>
        <begin position="120"/>
        <end position="141"/>
    </location>
</feature>
<evidence type="ECO:0000256" key="1">
    <source>
        <dbReference type="ARBA" id="ARBA00004141"/>
    </source>
</evidence>
<dbReference type="RefSeq" id="XP_003173042.1">
    <property type="nucleotide sequence ID" value="XM_003172994.1"/>
</dbReference>
<evidence type="ECO:0000256" key="6">
    <source>
        <dbReference type="SAM" id="Phobius"/>
    </source>
</evidence>
<organism evidence="9">
    <name type="scientific">Arthroderma gypseum (strain ATCC MYA-4604 / CBS 118893)</name>
    <name type="common">Microsporum gypseum</name>
    <dbReference type="NCBI Taxonomy" id="535722"/>
    <lineage>
        <taxon>Eukaryota</taxon>
        <taxon>Fungi</taxon>
        <taxon>Dikarya</taxon>
        <taxon>Ascomycota</taxon>
        <taxon>Pezizomycotina</taxon>
        <taxon>Eurotiomycetes</taxon>
        <taxon>Eurotiomycetidae</taxon>
        <taxon>Onygenales</taxon>
        <taxon>Arthrodermataceae</taxon>
        <taxon>Nannizzia</taxon>
    </lineage>
</organism>
<evidence type="ECO:0000256" key="2">
    <source>
        <dbReference type="ARBA" id="ARBA00022692"/>
    </source>
</evidence>
<dbReference type="InterPro" id="IPR036259">
    <property type="entry name" value="MFS_trans_sf"/>
</dbReference>
<evidence type="ECO:0000313" key="8">
    <source>
        <dbReference type="EMBL" id="EFR02631.1"/>
    </source>
</evidence>
<dbReference type="PANTHER" id="PTHR42718">
    <property type="entry name" value="MAJOR FACILITATOR SUPERFAMILY MULTIDRUG TRANSPORTER MFSC"/>
    <property type="match status" value="1"/>
</dbReference>
<dbReference type="PROSITE" id="PS50850">
    <property type="entry name" value="MFS"/>
    <property type="match status" value="1"/>
</dbReference>
<dbReference type="InterPro" id="IPR011701">
    <property type="entry name" value="MFS"/>
</dbReference>
<feature type="transmembrane region" description="Helical" evidence="6">
    <location>
        <begin position="314"/>
        <end position="334"/>
    </location>
</feature>
<dbReference type="Pfam" id="PF07690">
    <property type="entry name" value="MFS_1"/>
    <property type="match status" value="1"/>
</dbReference>
<dbReference type="PANTHER" id="PTHR42718:SF41">
    <property type="entry name" value="MFS TRANSPORTER OF UNKOWN SPECIFICITY (AFU_ORTHOLOGUE AFUA_5G09940)-RELATED"/>
    <property type="match status" value="1"/>
</dbReference>
<evidence type="ECO:0000256" key="3">
    <source>
        <dbReference type="ARBA" id="ARBA00022989"/>
    </source>
</evidence>
<dbReference type="InterPro" id="IPR020846">
    <property type="entry name" value="MFS_dom"/>
</dbReference>
<evidence type="ECO:0000256" key="4">
    <source>
        <dbReference type="ARBA" id="ARBA00023136"/>
    </source>
</evidence>
<feature type="transmembrane region" description="Helical" evidence="6">
    <location>
        <begin position="209"/>
        <end position="233"/>
    </location>
</feature>
<dbReference type="InParanoid" id="E4UWZ2"/>
<dbReference type="SUPFAM" id="SSF103473">
    <property type="entry name" value="MFS general substrate transporter"/>
    <property type="match status" value="1"/>
</dbReference>
<evidence type="ECO:0000259" key="7">
    <source>
        <dbReference type="PROSITE" id="PS50850"/>
    </source>
</evidence>
<feature type="transmembrane region" description="Helical" evidence="6">
    <location>
        <begin position="482"/>
        <end position="501"/>
    </location>
</feature>
<dbReference type="EMBL" id="DS989825">
    <property type="protein sequence ID" value="EFR02631.1"/>
    <property type="molecule type" value="Genomic_DNA"/>
</dbReference>
<dbReference type="eggNOG" id="KOG0254">
    <property type="taxonomic scope" value="Eukaryota"/>
</dbReference>
<feature type="transmembrane region" description="Helical" evidence="6">
    <location>
        <begin position="441"/>
        <end position="462"/>
    </location>
</feature>
<evidence type="ECO:0000313" key="9">
    <source>
        <dbReference type="Proteomes" id="UP000002669"/>
    </source>
</evidence>
<feature type="transmembrane region" description="Helical" evidence="6">
    <location>
        <begin position="354"/>
        <end position="372"/>
    </location>
</feature>
<dbReference type="GeneID" id="10028319"/>
<dbReference type="FunCoup" id="E4UWZ2">
    <property type="interactions" value="41"/>
</dbReference>
<sequence length="516" mass="55503">MALNNDILAPSPRYDDSQDNSNTKEATPNSQKAEMPPEALLQHTTPSILRENLFLIFITLTQMVQMIPLGAGINSGLAIGESLRASPIESVWIAASYPLTQGTFVLIGGRLGAVYGHKNILMVGCMWWVLWALCGGFSPNLIAMCVMRGLCGIGGGLMTPNIVALLGITFPPGRKRNLGFAFFGAMAPVGAAGGNLISGVIVQLTDWKWLFFMLSLLRGLLGFIVYGVAMVAIPADKPVDPDGEVDWVGAYLGIGALTLFNFVWNQAPLVGWESPYEITLLSLSIIHFAGFVYWGMKVSKQPIIPFNIWKAPSFGILMIAIFLSFMSLGIFLWYMNVYMNIIRGDTLIQIGIQYLPLTILGGANAFFAAWLVPRAPAQVIIAMGCLAMVAINALLATIPADLTYWAMAFPAIILSSFTIDLIVTAAQIITSNTVSMKNQGIAGSLIGTLLSYGMSTGLGFAGTVEVNTFDDGENLLKGYHSAAYLATGFAVAALILGAVFVRIPKDTREGWDSEMD</sequence>
<keyword evidence="4 6" id="KW-0472">Membrane</keyword>
<feature type="transmembrane region" description="Helical" evidence="6">
    <location>
        <begin position="379"/>
        <end position="398"/>
    </location>
</feature>
<protein>
    <recommendedName>
        <fullName evidence="7">Major facilitator superfamily (MFS) profile domain-containing protein</fullName>
    </recommendedName>
</protein>
<feature type="transmembrane region" description="Helical" evidence="6">
    <location>
        <begin position="180"/>
        <end position="203"/>
    </location>
</feature>
<name>E4UWZ2_ARTGP</name>
<dbReference type="GO" id="GO:0022857">
    <property type="term" value="F:transmembrane transporter activity"/>
    <property type="evidence" value="ECO:0007669"/>
    <property type="project" value="InterPro"/>
</dbReference>
<accession>E4UWZ2</accession>
<proteinExistence type="predicted"/>
<dbReference type="HOGENOM" id="CLU_000960_27_4_1"/>
<dbReference type="VEuPathDB" id="FungiDB:MGYG_05628"/>
<dbReference type="Gene3D" id="1.20.1720.10">
    <property type="entry name" value="Multidrug resistance protein D"/>
    <property type="match status" value="1"/>
</dbReference>
<keyword evidence="3 6" id="KW-1133">Transmembrane helix</keyword>
<feature type="transmembrane region" description="Helical" evidence="6">
    <location>
        <begin position="53"/>
        <end position="71"/>
    </location>
</feature>
<keyword evidence="2 6" id="KW-0812">Transmembrane</keyword>
<feature type="domain" description="Major facilitator superfamily (MFS) profile" evidence="7">
    <location>
        <begin position="54"/>
        <end position="505"/>
    </location>
</feature>
<feature type="transmembrane region" description="Helical" evidence="6">
    <location>
        <begin position="147"/>
        <end position="168"/>
    </location>
</feature>
<dbReference type="Proteomes" id="UP000002669">
    <property type="component" value="Unassembled WGS sequence"/>
</dbReference>
<feature type="transmembrane region" description="Helical" evidence="6">
    <location>
        <begin position="404"/>
        <end position="429"/>
    </location>
</feature>
<feature type="compositionally biased region" description="Polar residues" evidence="5">
    <location>
        <begin position="19"/>
        <end position="32"/>
    </location>
</feature>
<comment type="subcellular location">
    <subcellularLocation>
        <location evidence="1">Membrane</location>
        <topology evidence="1">Multi-pass membrane protein</topology>
    </subcellularLocation>
</comment>
<keyword evidence="9" id="KW-1185">Reference proteome</keyword>
<reference evidence="9" key="1">
    <citation type="journal article" date="2012" name="MBio">
        <title>Comparative genome analysis of Trichophyton rubrum and related dermatophytes reveals candidate genes involved in infection.</title>
        <authorList>
            <person name="Martinez D.A."/>
            <person name="Oliver B.G."/>
            <person name="Graeser Y."/>
            <person name="Goldberg J.M."/>
            <person name="Li W."/>
            <person name="Martinez-Rossi N.M."/>
            <person name="Monod M."/>
            <person name="Shelest E."/>
            <person name="Barton R.C."/>
            <person name="Birch E."/>
            <person name="Brakhage A.A."/>
            <person name="Chen Z."/>
            <person name="Gurr S.J."/>
            <person name="Heiman D."/>
            <person name="Heitman J."/>
            <person name="Kosti I."/>
            <person name="Rossi A."/>
            <person name="Saif S."/>
            <person name="Samalova M."/>
            <person name="Saunders C.W."/>
            <person name="Shea T."/>
            <person name="Summerbell R.C."/>
            <person name="Xu J."/>
            <person name="Young S."/>
            <person name="Zeng Q."/>
            <person name="Birren B.W."/>
            <person name="Cuomo C.A."/>
            <person name="White T.C."/>
        </authorList>
    </citation>
    <scope>NUCLEOTIDE SEQUENCE [LARGE SCALE GENOMIC DNA]</scope>
    <source>
        <strain evidence="9">ATCC MYA-4604 / CBS 118893</strain>
    </source>
</reference>
<feature type="transmembrane region" description="Helical" evidence="6">
    <location>
        <begin position="91"/>
        <end position="108"/>
    </location>
</feature>